<dbReference type="SMART" id="SM00228">
    <property type="entry name" value="PDZ"/>
    <property type="match status" value="1"/>
</dbReference>
<dbReference type="Gene3D" id="2.40.10.120">
    <property type="match status" value="1"/>
</dbReference>
<keyword evidence="2" id="KW-0378">Hydrolase</keyword>
<proteinExistence type="predicted"/>
<dbReference type="STRING" id="546269.HMPREF0389_01460"/>
<dbReference type="GO" id="GO:0004252">
    <property type="term" value="F:serine-type endopeptidase activity"/>
    <property type="evidence" value="ECO:0007669"/>
    <property type="project" value="InterPro"/>
</dbReference>
<protein>
    <submittedName>
        <fullName evidence="4">Trypsin</fullName>
    </submittedName>
</protein>
<dbReference type="Gene3D" id="2.30.42.10">
    <property type="match status" value="1"/>
</dbReference>
<dbReference type="RefSeq" id="WP_014262480.1">
    <property type="nucleotide sequence ID" value="NC_016630.1"/>
</dbReference>
<dbReference type="PANTHER" id="PTHR43343:SF3">
    <property type="entry name" value="PROTEASE DO-LIKE 8, CHLOROPLASTIC"/>
    <property type="match status" value="1"/>
</dbReference>
<dbReference type="eggNOG" id="COG0265">
    <property type="taxonomic scope" value="Bacteria"/>
</dbReference>
<reference evidence="5" key="1">
    <citation type="submission" date="2010-12" db="EMBL/GenBank/DDBJ databases">
        <title>The genome sequence of Filifactor alocis strain ATCC 35896.</title>
        <authorList>
            <consortium name="The Broad Institute Genome Sequencing Platform"/>
            <person name="Ward D."/>
            <person name="Earl A."/>
            <person name="Feldgarden M."/>
            <person name="Young S.K."/>
            <person name="Gargeya S."/>
            <person name="Zeng Q."/>
            <person name="Alvarado L."/>
            <person name="Berlin A."/>
            <person name="Bochicchio J."/>
            <person name="Chapman S.B."/>
            <person name="Chen Z."/>
            <person name="Freedman E."/>
            <person name="Gellesch M."/>
            <person name="Goldberg J."/>
            <person name="Griggs A."/>
            <person name="Gujja S."/>
            <person name="Heilman E."/>
            <person name="Heiman D."/>
            <person name="Howarth C."/>
            <person name="Mehta T."/>
            <person name="Neiman D."/>
            <person name="Pearson M."/>
            <person name="Roberts A."/>
            <person name="Saif S."/>
            <person name="Shea T."/>
            <person name="Shenoy N."/>
            <person name="Sisk P."/>
            <person name="Stolte C."/>
            <person name="Sykes S."/>
            <person name="White J."/>
            <person name="Yandava C."/>
            <person name="Izard J."/>
            <person name="Blanton J.M."/>
            <person name="Baranova O.V."/>
            <person name="Tanner A.C."/>
            <person name="Dewhirst F.E."/>
            <person name="Haas B."/>
            <person name="Nusbaum C."/>
            <person name="Birren B."/>
        </authorList>
    </citation>
    <scope>NUCLEOTIDE SEQUENCE [LARGE SCALE GENOMIC DNA]</scope>
    <source>
        <strain evidence="5">ATCC 35896 / CCUG 47790 / D40 B5</strain>
    </source>
</reference>
<gene>
    <name evidence="4" type="ordered locus">HMPREF0389_01460</name>
</gene>
<organism evidence="4 5">
    <name type="scientific">Filifactor alocis (strain ATCC 35896 / CCUG 47790 / D40 B5)</name>
    <name type="common">Fusobacterium alocis</name>
    <dbReference type="NCBI Taxonomy" id="546269"/>
    <lineage>
        <taxon>Bacteria</taxon>
        <taxon>Bacillati</taxon>
        <taxon>Bacillota</taxon>
        <taxon>Clostridia</taxon>
        <taxon>Peptostreptococcales</taxon>
        <taxon>Filifactoraceae</taxon>
        <taxon>Filifactor</taxon>
    </lineage>
</organism>
<accession>D6GTM2</accession>
<dbReference type="GO" id="GO:0006508">
    <property type="term" value="P:proteolysis"/>
    <property type="evidence" value="ECO:0007669"/>
    <property type="project" value="UniProtKB-KW"/>
</dbReference>
<dbReference type="InterPro" id="IPR009003">
    <property type="entry name" value="Peptidase_S1_PA"/>
</dbReference>
<dbReference type="Pfam" id="PF13180">
    <property type="entry name" value="PDZ_2"/>
    <property type="match status" value="1"/>
</dbReference>
<sequence length="380" mass="40395">MSAKKSAFMSAVAGVLVGSMLTFLCMPQLIQKTSMGKELSNQIQNEVESADVSADKVTYVQTSTDNIYKAVAKKAMPSVVGVQTTSEVSDYFGFTYPATGVGTGIIVDKNGYILTNYHVVEGAKNNQANILLPDGTKETGTVIWGESSLDLAVVKIARTGLQAMELGDSDKLEVGDLAIAIGNPLGLDYQRTMTEGIISGLNRTLTVNSTSAYTGRTEKVTMDHLIQTSAAINRGNSGGPLLDASGRVIGINTLKEGTGEALGFAIPINSAKPIIEQVITTGKVEKVVLGIKGQDMDVVEQLSGNNYGAEEGGAFVFSVIEHSPADKAGLKGEDVIIQIEDKKITGMQDISKALFSYKKGDRVKVTVIRDKTKKVIEVEF</sequence>
<dbReference type="PRINTS" id="PR00834">
    <property type="entry name" value="PROTEASES2C"/>
</dbReference>
<dbReference type="PANTHER" id="PTHR43343">
    <property type="entry name" value="PEPTIDASE S12"/>
    <property type="match status" value="1"/>
</dbReference>
<dbReference type="Pfam" id="PF13365">
    <property type="entry name" value="Trypsin_2"/>
    <property type="match status" value="1"/>
</dbReference>
<evidence type="ECO:0000259" key="3">
    <source>
        <dbReference type="PROSITE" id="PS50106"/>
    </source>
</evidence>
<dbReference type="InterPro" id="IPR001478">
    <property type="entry name" value="PDZ"/>
</dbReference>
<dbReference type="KEGG" id="faa:HMPREF0389_01460"/>
<evidence type="ECO:0000313" key="4">
    <source>
        <dbReference type="EMBL" id="EFE27829.1"/>
    </source>
</evidence>
<name>D6GTM2_FILAD</name>
<dbReference type="PATRIC" id="fig|546269.5.peg.881"/>
<feature type="domain" description="PDZ" evidence="3">
    <location>
        <begin position="295"/>
        <end position="371"/>
    </location>
</feature>
<dbReference type="InterPro" id="IPR001940">
    <property type="entry name" value="Peptidase_S1C"/>
</dbReference>
<evidence type="ECO:0000313" key="5">
    <source>
        <dbReference type="Proteomes" id="UP000007468"/>
    </source>
</evidence>
<dbReference type="SUPFAM" id="SSF50156">
    <property type="entry name" value="PDZ domain-like"/>
    <property type="match status" value="1"/>
</dbReference>
<dbReference type="InterPro" id="IPR051201">
    <property type="entry name" value="Chloro_Bact_Ser_Proteases"/>
</dbReference>
<dbReference type="AlphaFoldDB" id="D6GTM2"/>
<dbReference type="InterPro" id="IPR036034">
    <property type="entry name" value="PDZ_sf"/>
</dbReference>
<dbReference type="SUPFAM" id="SSF50494">
    <property type="entry name" value="Trypsin-like serine proteases"/>
    <property type="match status" value="1"/>
</dbReference>
<dbReference type="PROSITE" id="PS50106">
    <property type="entry name" value="PDZ"/>
    <property type="match status" value="1"/>
</dbReference>
<keyword evidence="1" id="KW-0645">Protease</keyword>
<evidence type="ECO:0000256" key="2">
    <source>
        <dbReference type="ARBA" id="ARBA00022801"/>
    </source>
</evidence>
<dbReference type="EMBL" id="CP002390">
    <property type="protein sequence ID" value="EFE27829.1"/>
    <property type="molecule type" value="Genomic_DNA"/>
</dbReference>
<dbReference type="OrthoDB" id="9758917at2"/>
<evidence type="ECO:0000256" key="1">
    <source>
        <dbReference type="ARBA" id="ARBA00022670"/>
    </source>
</evidence>
<dbReference type="Proteomes" id="UP000007468">
    <property type="component" value="Chromosome"/>
</dbReference>
<keyword evidence="5" id="KW-1185">Reference proteome</keyword>